<evidence type="ECO:0000313" key="1">
    <source>
        <dbReference type="EMBL" id="AMD92140.1"/>
    </source>
</evidence>
<dbReference type="EMBL" id="CP014230">
    <property type="protein sequence ID" value="AMD92140.1"/>
    <property type="molecule type" value="Genomic_DNA"/>
</dbReference>
<dbReference type="Proteomes" id="UP000063964">
    <property type="component" value="Chromosome"/>
</dbReference>
<dbReference type="AlphaFoldDB" id="A0A0X8JNR6"/>
<accession>A0A0X8JNR6</accession>
<proteinExistence type="predicted"/>
<sequence length="64" mass="7372">MFVMSPPPLALDQIHEWLLFIFVLAMKRKLRTGMIKKECAQLSSQVFLLFLLSDTFCISCRGAH</sequence>
<dbReference type="KEGG" id="doa:AXF15_02805"/>
<organism evidence="1 2">
    <name type="scientific">Desulfomicrobium orale DSM 12838</name>
    <dbReference type="NCBI Taxonomy" id="888061"/>
    <lineage>
        <taxon>Bacteria</taxon>
        <taxon>Pseudomonadati</taxon>
        <taxon>Thermodesulfobacteriota</taxon>
        <taxon>Desulfovibrionia</taxon>
        <taxon>Desulfovibrionales</taxon>
        <taxon>Desulfomicrobiaceae</taxon>
        <taxon>Desulfomicrobium</taxon>
    </lineage>
</organism>
<protein>
    <submittedName>
        <fullName evidence="1">Uncharacterized protein</fullName>
    </submittedName>
</protein>
<gene>
    <name evidence="1" type="ORF">AXF15_02805</name>
</gene>
<evidence type="ECO:0000313" key="2">
    <source>
        <dbReference type="Proteomes" id="UP000063964"/>
    </source>
</evidence>
<keyword evidence="2" id="KW-1185">Reference proteome</keyword>
<name>A0A0X8JNR6_9BACT</name>
<reference evidence="2" key="1">
    <citation type="submission" date="2016-02" db="EMBL/GenBank/DDBJ databases">
        <authorList>
            <person name="Holder M.E."/>
            <person name="Ajami N.J."/>
            <person name="Petrosino J.F."/>
        </authorList>
    </citation>
    <scope>NUCLEOTIDE SEQUENCE [LARGE SCALE GENOMIC DNA]</scope>
    <source>
        <strain evidence="2">DSM 12838</strain>
    </source>
</reference>